<dbReference type="AlphaFoldDB" id="A0A8T1ZG35"/>
<organism evidence="1 2">
    <name type="scientific">Arabidopsis suecica</name>
    <name type="common">Swedish thale-cress</name>
    <name type="synonym">Cardaminopsis suecica</name>
    <dbReference type="NCBI Taxonomy" id="45249"/>
    <lineage>
        <taxon>Eukaryota</taxon>
        <taxon>Viridiplantae</taxon>
        <taxon>Streptophyta</taxon>
        <taxon>Embryophyta</taxon>
        <taxon>Tracheophyta</taxon>
        <taxon>Spermatophyta</taxon>
        <taxon>Magnoliopsida</taxon>
        <taxon>eudicotyledons</taxon>
        <taxon>Gunneridae</taxon>
        <taxon>Pentapetalae</taxon>
        <taxon>rosids</taxon>
        <taxon>malvids</taxon>
        <taxon>Brassicales</taxon>
        <taxon>Brassicaceae</taxon>
        <taxon>Camelineae</taxon>
        <taxon>Arabidopsis</taxon>
    </lineage>
</organism>
<dbReference type="EMBL" id="JAEFBJ010000011">
    <property type="protein sequence ID" value="KAG7557551.1"/>
    <property type="molecule type" value="Genomic_DNA"/>
</dbReference>
<proteinExistence type="predicted"/>
<reference evidence="1 2" key="1">
    <citation type="submission" date="2020-12" db="EMBL/GenBank/DDBJ databases">
        <title>Concerted genomic and epigenomic changes stabilize Arabidopsis allopolyploids.</title>
        <authorList>
            <person name="Chen Z."/>
        </authorList>
    </citation>
    <scope>NUCLEOTIDE SEQUENCE [LARGE SCALE GENOMIC DNA]</scope>
    <source>
        <strain evidence="1">As9502</strain>
        <tissue evidence="1">Leaf</tissue>
    </source>
</reference>
<dbReference type="Proteomes" id="UP000694251">
    <property type="component" value="Chromosome 11"/>
</dbReference>
<gene>
    <name evidence="1" type="ORF">ISN44_As11g035200</name>
</gene>
<evidence type="ECO:0000313" key="1">
    <source>
        <dbReference type="EMBL" id="KAG7557551.1"/>
    </source>
</evidence>
<sequence length="122" mass="12899">MSLFVQHYSGVLSPAYKSLDIETVNYGRSVSGSVMACLGGRRLKVLFEPASISAAERGVHLTGLKVRVVCWDLLGVRAGRLGLALCSLFLLGRGLESLGNGCLWVDLLREVCSGSGLSAKSA</sequence>
<protein>
    <submittedName>
        <fullName evidence="1">Uncharacterized protein</fullName>
    </submittedName>
</protein>
<name>A0A8T1ZG35_ARASU</name>
<keyword evidence="2" id="KW-1185">Reference proteome</keyword>
<evidence type="ECO:0000313" key="2">
    <source>
        <dbReference type="Proteomes" id="UP000694251"/>
    </source>
</evidence>
<comment type="caution">
    <text evidence="1">The sequence shown here is derived from an EMBL/GenBank/DDBJ whole genome shotgun (WGS) entry which is preliminary data.</text>
</comment>
<accession>A0A8T1ZG35</accession>